<dbReference type="SMART" id="SM00387">
    <property type="entry name" value="HATPase_c"/>
    <property type="match status" value="1"/>
</dbReference>
<organism evidence="3 4">
    <name type="scientific">Phocaeicola barnesiae</name>
    <dbReference type="NCBI Taxonomy" id="376804"/>
    <lineage>
        <taxon>Bacteria</taxon>
        <taxon>Pseudomonadati</taxon>
        <taxon>Bacteroidota</taxon>
        <taxon>Bacteroidia</taxon>
        <taxon>Bacteroidales</taxon>
        <taxon>Bacteroidaceae</taxon>
        <taxon>Phocaeicola</taxon>
    </lineage>
</organism>
<dbReference type="PROSITE" id="PS51257">
    <property type="entry name" value="PROKAR_LIPOPROTEIN"/>
    <property type="match status" value="1"/>
</dbReference>
<sequence>MKLKALLYIVAMCVMGGCLGGIFSCNRIQTNRPEEDMDSFLFDLSASMGDTSRDVVRKVDSMLQVTTDSFWYYRCLLLKSKIAFYEGRFDTSIVMLKQVERFGNRFAEDKRVFSIWADFFNMRGNIYGRKAQIDSMIWAFEKSYYYVQKSGNARIMPDICLNLADAYVRDGRYDWGAFWYRRSLSVMDSLRLPDYTRFPAYYGLAQVEMELRNFKDCDYYYDLAYQYFDRMRPYEKHIYLNNRGNSYYFRDDYQTALTYFRRSLALVSQYPELEFERNLTMVNLGEVFMLMNQTDSATYYLKLCYDYFHRTGNVSALYYIDTQLIELALKQGKVDLATRYLKQAVVPEYIEPNMLHIRNRYLEHYFAEKGDFRTAYRYQAENEKIDDSIRSERIRMRAEEIALKYKQDSTLMKKELLIQQQENEVLRLHQVTYGLASGLLLVLAVSALVVIYRKRKSDREQWNLQRAIAALRLENARNRISPHFIFNVLNRELASTQGVAQHNKLMNLAKLIRWNLELTDKEAVSLAEELDFVDTYVALESEGMEQFEYIRRIDDALSLPHVRIPSMLIQIPVENAIKHALRAKEGAKKLWVEVKAMKNNELEVIVCDNGGGYRRNSAFKGTGTGLKVITQTIQMLNACNKQPIVLTVENVSLENGEQGCRIRFTIPLNYSYQLR</sequence>
<dbReference type="RefSeq" id="WP_235301114.1">
    <property type="nucleotide sequence ID" value="NZ_CAUBSI010000001.1"/>
</dbReference>
<evidence type="ECO:0000313" key="3">
    <source>
        <dbReference type="EMBL" id="MCR8872563.1"/>
    </source>
</evidence>
<comment type="caution">
    <text evidence="3">The sequence shown here is derived from an EMBL/GenBank/DDBJ whole genome shotgun (WGS) entry which is preliminary data.</text>
</comment>
<dbReference type="InterPro" id="IPR003594">
    <property type="entry name" value="HATPase_dom"/>
</dbReference>
<dbReference type="Proteomes" id="UP001204579">
    <property type="component" value="Unassembled WGS sequence"/>
</dbReference>
<dbReference type="AlphaFoldDB" id="A0AAW5N1N7"/>
<dbReference type="Gene3D" id="3.30.565.10">
    <property type="entry name" value="Histidine kinase-like ATPase, C-terminal domain"/>
    <property type="match status" value="1"/>
</dbReference>
<accession>A0AAW5N1N7</accession>
<dbReference type="InterPro" id="IPR010559">
    <property type="entry name" value="Sig_transdc_His_kin_internal"/>
</dbReference>
<dbReference type="InterPro" id="IPR019734">
    <property type="entry name" value="TPR_rpt"/>
</dbReference>
<dbReference type="GO" id="GO:0016020">
    <property type="term" value="C:membrane"/>
    <property type="evidence" value="ECO:0007669"/>
    <property type="project" value="InterPro"/>
</dbReference>
<keyword evidence="4" id="KW-1185">Reference proteome</keyword>
<dbReference type="Pfam" id="PF06580">
    <property type="entry name" value="His_kinase"/>
    <property type="match status" value="1"/>
</dbReference>
<keyword evidence="1" id="KW-0812">Transmembrane</keyword>
<dbReference type="SMART" id="SM00028">
    <property type="entry name" value="TPR"/>
    <property type="match status" value="4"/>
</dbReference>
<dbReference type="InterPro" id="IPR050640">
    <property type="entry name" value="Bact_2-comp_sensor_kinase"/>
</dbReference>
<dbReference type="PANTHER" id="PTHR34220:SF7">
    <property type="entry name" value="SENSOR HISTIDINE KINASE YPDA"/>
    <property type="match status" value="1"/>
</dbReference>
<dbReference type="SUPFAM" id="SSF48452">
    <property type="entry name" value="TPR-like"/>
    <property type="match status" value="1"/>
</dbReference>
<protein>
    <submittedName>
        <fullName evidence="3">Histidine kinase</fullName>
    </submittedName>
</protein>
<dbReference type="InterPro" id="IPR011990">
    <property type="entry name" value="TPR-like_helical_dom_sf"/>
</dbReference>
<keyword evidence="1" id="KW-1133">Transmembrane helix</keyword>
<proteinExistence type="predicted"/>
<evidence type="ECO:0000256" key="1">
    <source>
        <dbReference type="SAM" id="Phobius"/>
    </source>
</evidence>
<dbReference type="PANTHER" id="PTHR34220">
    <property type="entry name" value="SENSOR HISTIDINE KINASE YPDA"/>
    <property type="match status" value="1"/>
</dbReference>
<name>A0AAW5N1N7_9BACT</name>
<feature type="domain" description="Histidine kinase/HSP90-like ATPase" evidence="2">
    <location>
        <begin position="564"/>
        <end position="670"/>
    </location>
</feature>
<dbReference type="Gene3D" id="1.25.40.10">
    <property type="entry name" value="Tetratricopeptide repeat domain"/>
    <property type="match status" value="1"/>
</dbReference>
<keyword evidence="3" id="KW-0418">Kinase</keyword>
<evidence type="ECO:0000313" key="4">
    <source>
        <dbReference type="Proteomes" id="UP001204579"/>
    </source>
</evidence>
<feature type="transmembrane region" description="Helical" evidence="1">
    <location>
        <begin position="431"/>
        <end position="452"/>
    </location>
</feature>
<keyword evidence="3" id="KW-0808">Transferase</keyword>
<dbReference type="Pfam" id="PF02518">
    <property type="entry name" value="HATPase_c"/>
    <property type="match status" value="1"/>
</dbReference>
<dbReference type="GO" id="GO:0000155">
    <property type="term" value="F:phosphorelay sensor kinase activity"/>
    <property type="evidence" value="ECO:0007669"/>
    <property type="project" value="InterPro"/>
</dbReference>
<keyword evidence="1" id="KW-0472">Membrane</keyword>
<dbReference type="EMBL" id="JANRHJ010000001">
    <property type="protein sequence ID" value="MCR8872563.1"/>
    <property type="molecule type" value="Genomic_DNA"/>
</dbReference>
<dbReference type="SUPFAM" id="SSF55874">
    <property type="entry name" value="ATPase domain of HSP90 chaperone/DNA topoisomerase II/histidine kinase"/>
    <property type="match status" value="1"/>
</dbReference>
<evidence type="ECO:0000259" key="2">
    <source>
        <dbReference type="SMART" id="SM00387"/>
    </source>
</evidence>
<dbReference type="SUPFAM" id="SSF81901">
    <property type="entry name" value="HCP-like"/>
    <property type="match status" value="1"/>
</dbReference>
<gene>
    <name evidence="3" type="ORF">NW209_00750</name>
</gene>
<reference evidence="3 4" key="1">
    <citation type="submission" date="2022-08" db="EMBL/GenBank/DDBJ databases">
        <authorList>
            <person name="Zeman M."/>
            <person name="Kubasova T."/>
        </authorList>
    </citation>
    <scope>NUCLEOTIDE SEQUENCE [LARGE SCALE GENOMIC DNA]</scope>
    <source>
        <strain evidence="3 4">ET62</strain>
    </source>
</reference>
<dbReference type="InterPro" id="IPR036890">
    <property type="entry name" value="HATPase_C_sf"/>
</dbReference>